<protein>
    <submittedName>
        <fullName evidence="8">GtrA family protein</fullName>
    </submittedName>
</protein>
<feature type="domain" description="GtrA/DPMS transmembrane" evidence="7">
    <location>
        <begin position="9"/>
        <end position="123"/>
    </location>
</feature>
<dbReference type="PANTHER" id="PTHR38459">
    <property type="entry name" value="PROPHAGE BACTOPRENOL-LINKED GLUCOSE TRANSLOCASE HOMOLOG"/>
    <property type="match status" value="1"/>
</dbReference>
<comment type="similarity">
    <text evidence="2">Belongs to the GtrA family.</text>
</comment>
<dbReference type="PANTHER" id="PTHR38459:SF1">
    <property type="entry name" value="PROPHAGE BACTOPRENOL-LINKED GLUCOSE TRANSLOCASE HOMOLOG"/>
    <property type="match status" value="1"/>
</dbReference>
<organism evidence="8 9">
    <name type="scientific">Candidatus Merdiplasma excrementigallinarum</name>
    <dbReference type="NCBI Taxonomy" id="2840864"/>
    <lineage>
        <taxon>Bacteria</taxon>
        <taxon>Bacillati</taxon>
        <taxon>Bacillota</taxon>
        <taxon>Clostridia</taxon>
        <taxon>Lachnospirales</taxon>
        <taxon>Lachnospiraceae</taxon>
        <taxon>Lachnospiraceae incertae sedis</taxon>
        <taxon>Candidatus Merdiplasma</taxon>
    </lineage>
</organism>
<evidence type="ECO:0000256" key="1">
    <source>
        <dbReference type="ARBA" id="ARBA00004141"/>
    </source>
</evidence>
<feature type="transmembrane region" description="Helical" evidence="6">
    <location>
        <begin position="66"/>
        <end position="91"/>
    </location>
</feature>
<evidence type="ECO:0000256" key="6">
    <source>
        <dbReference type="SAM" id="Phobius"/>
    </source>
</evidence>
<evidence type="ECO:0000313" key="9">
    <source>
        <dbReference type="Proteomes" id="UP000886889"/>
    </source>
</evidence>
<evidence type="ECO:0000256" key="2">
    <source>
        <dbReference type="ARBA" id="ARBA00009399"/>
    </source>
</evidence>
<comment type="subcellular location">
    <subcellularLocation>
        <location evidence="1">Membrane</location>
        <topology evidence="1">Multi-pass membrane protein</topology>
    </subcellularLocation>
</comment>
<gene>
    <name evidence="8" type="ORF">IAC80_03605</name>
</gene>
<evidence type="ECO:0000256" key="4">
    <source>
        <dbReference type="ARBA" id="ARBA00022989"/>
    </source>
</evidence>
<dbReference type="EMBL" id="DVOS01000036">
    <property type="protein sequence ID" value="HIV23006.1"/>
    <property type="molecule type" value="Genomic_DNA"/>
</dbReference>
<dbReference type="AlphaFoldDB" id="A0A9D1T821"/>
<comment type="caution">
    <text evidence="8">The sequence shown here is derived from an EMBL/GenBank/DDBJ whole genome shotgun (WGS) entry which is preliminary data.</text>
</comment>
<keyword evidence="5 6" id="KW-0472">Membrane</keyword>
<evidence type="ECO:0000256" key="3">
    <source>
        <dbReference type="ARBA" id="ARBA00022692"/>
    </source>
</evidence>
<proteinExistence type="inferred from homology"/>
<evidence type="ECO:0000256" key="5">
    <source>
        <dbReference type="ARBA" id="ARBA00023136"/>
    </source>
</evidence>
<dbReference type="InterPro" id="IPR007267">
    <property type="entry name" value="GtrA_DPMS_TM"/>
</dbReference>
<reference evidence="8" key="2">
    <citation type="journal article" date="2021" name="PeerJ">
        <title>Extensive microbial diversity within the chicken gut microbiome revealed by metagenomics and culture.</title>
        <authorList>
            <person name="Gilroy R."/>
            <person name="Ravi A."/>
            <person name="Getino M."/>
            <person name="Pursley I."/>
            <person name="Horton D.L."/>
            <person name="Alikhan N.F."/>
            <person name="Baker D."/>
            <person name="Gharbi K."/>
            <person name="Hall N."/>
            <person name="Watson M."/>
            <person name="Adriaenssens E.M."/>
            <person name="Foster-Nyarko E."/>
            <person name="Jarju S."/>
            <person name="Secka A."/>
            <person name="Antonio M."/>
            <person name="Oren A."/>
            <person name="Chaudhuri R.R."/>
            <person name="La Ragione R."/>
            <person name="Hildebrand F."/>
            <person name="Pallen M.J."/>
        </authorList>
    </citation>
    <scope>NUCLEOTIDE SEQUENCE</scope>
    <source>
        <strain evidence="8">ChiBcec6-7307</strain>
    </source>
</reference>
<accession>A0A9D1T821</accession>
<reference evidence="8" key="1">
    <citation type="submission" date="2020-10" db="EMBL/GenBank/DDBJ databases">
        <authorList>
            <person name="Gilroy R."/>
        </authorList>
    </citation>
    <scope>NUCLEOTIDE SEQUENCE</scope>
    <source>
        <strain evidence="8">ChiBcec6-7307</strain>
    </source>
</reference>
<dbReference type="Proteomes" id="UP000886889">
    <property type="component" value="Unassembled WGS sequence"/>
</dbReference>
<name>A0A9D1T821_9FIRM</name>
<keyword evidence="4 6" id="KW-1133">Transmembrane helix</keyword>
<feature type="transmembrane region" description="Helical" evidence="6">
    <location>
        <begin position="97"/>
        <end position="117"/>
    </location>
</feature>
<sequence length="138" mass="15431">MKESARAIKFALFSISAGVIELAAFSLLDTVTGWDYWPCYLIALILSVLWNFTLNRQYTFRSAGNVPRAMALVAGFYCVFTPVSTVLGNYLAETLGWNGLAVTVLNMAANFVLEYLYDRFFVFGKSLDTNARAARQEK</sequence>
<keyword evidence="3 6" id="KW-0812">Transmembrane</keyword>
<evidence type="ECO:0000259" key="7">
    <source>
        <dbReference type="Pfam" id="PF04138"/>
    </source>
</evidence>
<evidence type="ECO:0000313" key="8">
    <source>
        <dbReference type="EMBL" id="HIV23006.1"/>
    </source>
</evidence>
<dbReference type="Pfam" id="PF04138">
    <property type="entry name" value="GtrA_DPMS_TM"/>
    <property type="match status" value="1"/>
</dbReference>
<dbReference type="InterPro" id="IPR051401">
    <property type="entry name" value="GtrA_CellWall_Glycosyl"/>
</dbReference>
<dbReference type="GO" id="GO:0000271">
    <property type="term" value="P:polysaccharide biosynthetic process"/>
    <property type="evidence" value="ECO:0007669"/>
    <property type="project" value="InterPro"/>
</dbReference>
<feature type="transmembrane region" description="Helical" evidence="6">
    <location>
        <begin position="34"/>
        <end position="54"/>
    </location>
</feature>
<feature type="transmembrane region" description="Helical" evidence="6">
    <location>
        <begin position="7"/>
        <end position="28"/>
    </location>
</feature>
<dbReference type="GO" id="GO:0005886">
    <property type="term" value="C:plasma membrane"/>
    <property type="evidence" value="ECO:0007669"/>
    <property type="project" value="TreeGrafter"/>
</dbReference>